<dbReference type="InterPro" id="IPR027469">
    <property type="entry name" value="Cation_efflux_TMD_sf"/>
</dbReference>
<evidence type="ECO:0000256" key="7">
    <source>
        <dbReference type="SAM" id="MobiDB-lite"/>
    </source>
</evidence>
<dbReference type="PANTHER" id="PTHR45755">
    <property type="match status" value="1"/>
</dbReference>
<organism evidence="10 11">
    <name type="scientific">Trinickia fusca</name>
    <dbReference type="NCBI Taxonomy" id="2419777"/>
    <lineage>
        <taxon>Bacteria</taxon>
        <taxon>Pseudomonadati</taxon>
        <taxon>Pseudomonadota</taxon>
        <taxon>Betaproteobacteria</taxon>
        <taxon>Burkholderiales</taxon>
        <taxon>Burkholderiaceae</taxon>
        <taxon>Trinickia</taxon>
    </lineage>
</organism>
<dbReference type="NCBIfam" id="TIGR01297">
    <property type="entry name" value="CDF"/>
    <property type="match status" value="1"/>
</dbReference>
<keyword evidence="2" id="KW-0813">Transport</keyword>
<dbReference type="NCBIfam" id="NF033827">
    <property type="entry name" value="CDF_efflux_DmeF"/>
    <property type="match status" value="1"/>
</dbReference>
<dbReference type="SUPFAM" id="SSF161111">
    <property type="entry name" value="Cation efflux protein transmembrane domain-like"/>
    <property type="match status" value="1"/>
</dbReference>
<keyword evidence="3 8" id="KW-0812">Transmembrane</keyword>
<dbReference type="OrthoDB" id="271709at2"/>
<dbReference type="AlphaFoldDB" id="A0A494XJ95"/>
<evidence type="ECO:0000256" key="6">
    <source>
        <dbReference type="ARBA" id="ARBA00023136"/>
    </source>
</evidence>
<accession>A0A494XJ95</accession>
<feature type="transmembrane region" description="Helical" evidence="8">
    <location>
        <begin position="324"/>
        <end position="344"/>
    </location>
</feature>
<feature type="compositionally biased region" description="Basic residues" evidence="7">
    <location>
        <begin position="159"/>
        <end position="171"/>
    </location>
</feature>
<dbReference type="RefSeq" id="WP_121278040.1">
    <property type="nucleotide sequence ID" value="NZ_RBZV01000004.1"/>
</dbReference>
<evidence type="ECO:0000313" key="10">
    <source>
        <dbReference type="EMBL" id="RKP48189.1"/>
    </source>
</evidence>
<feature type="region of interest" description="Disordered" evidence="7">
    <location>
        <begin position="159"/>
        <end position="183"/>
    </location>
</feature>
<dbReference type="InterPro" id="IPR058533">
    <property type="entry name" value="Cation_efflux_TM"/>
</dbReference>
<dbReference type="Gene3D" id="1.20.1510.10">
    <property type="entry name" value="Cation efflux protein transmembrane domain"/>
    <property type="match status" value="2"/>
</dbReference>
<keyword evidence="6 8" id="KW-0472">Membrane</keyword>
<keyword evidence="4 8" id="KW-1133">Transmembrane helix</keyword>
<dbReference type="GO" id="GO:0006882">
    <property type="term" value="P:intracellular zinc ion homeostasis"/>
    <property type="evidence" value="ECO:0007669"/>
    <property type="project" value="InterPro"/>
</dbReference>
<feature type="transmembrane region" description="Helical" evidence="8">
    <location>
        <begin position="98"/>
        <end position="116"/>
    </location>
</feature>
<comment type="caution">
    <text evidence="10">The sequence shown here is derived from an EMBL/GenBank/DDBJ whole genome shotgun (WGS) entry which is preliminary data.</text>
</comment>
<proteinExistence type="predicted"/>
<protein>
    <submittedName>
        <fullName evidence="10">Cation transporter</fullName>
    </submittedName>
</protein>
<evidence type="ECO:0000256" key="4">
    <source>
        <dbReference type="ARBA" id="ARBA00022989"/>
    </source>
</evidence>
<evidence type="ECO:0000256" key="1">
    <source>
        <dbReference type="ARBA" id="ARBA00004141"/>
    </source>
</evidence>
<sequence length="433" mass="46720">MSDFKDAAFGAGHDHIFLGAAHEENERRTWMVIALCSAMMVAEIVGGSLFGSLALVADGLHMSTHAGAMLIAALAYTYARKHATDPRFVFGTGKLGDLAGFTSAIVLAMIALLIGYEAVARFLAPVPIHFGEAIPIAVVGLLVNLASVWLLSGDHHGHSHGHGHGHGHSHGHGHDHDEEHAHDEEVRRIFAPAGVFAVSIFEDGVPPVFRIAPETSNSKLTADAVSVTTIRPDGTRQTFAFSDRGGYLESKQDIPEPHAFKVIVGLPDGEHEIEFEEHTHDHEDAHVAATRDHNIRSAYIHVIADAAVSVLAIIGLVLARAFGWLWMDPLAGVIGALVIANWSWGLMRDTGGILLDMSSDRRMADNVRHVIEDNGDKVLDLHVWRVGPGHMSAVVSVITNDAARHPGFYHAALKRFRNLSHVTVEVNAPRVAA</sequence>
<evidence type="ECO:0000256" key="5">
    <source>
        <dbReference type="ARBA" id="ARBA00023065"/>
    </source>
</evidence>
<dbReference type="Proteomes" id="UP000280434">
    <property type="component" value="Unassembled WGS sequence"/>
</dbReference>
<evidence type="ECO:0000256" key="2">
    <source>
        <dbReference type="ARBA" id="ARBA00022448"/>
    </source>
</evidence>
<comment type="subcellular location">
    <subcellularLocation>
        <location evidence="1">Membrane</location>
        <topology evidence="1">Multi-pass membrane protein</topology>
    </subcellularLocation>
</comment>
<dbReference type="EMBL" id="RBZV01000004">
    <property type="protein sequence ID" value="RKP48189.1"/>
    <property type="molecule type" value="Genomic_DNA"/>
</dbReference>
<feature type="domain" description="Cation efflux protein transmembrane" evidence="9">
    <location>
        <begin position="31"/>
        <end position="355"/>
    </location>
</feature>
<dbReference type="GO" id="GO:0005385">
    <property type="term" value="F:zinc ion transmembrane transporter activity"/>
    <property type="evidence" value="ECO:0007669"/>
    <property type="project" value="InterPro"/>
</dbReference>
<evidence type="ECO:0000313" key="11">
    <source>
        <dbReference type="Proteomes" id="UP000280434"/>
    </source>
</evidence>
<dbReference type="InterPro" id="IPR002524">
    <property type="entry name" value="Cation_efflux"/>
</dbReference>
<feature type="transmembrane region" description="Helical" evidence="8">
    <location>
        <begin position="298"/>
        <end position="318"/>
    </location>
</feature>
<feature type="transmembrane region" description="Helical" evidence="8">
    <location>
        <begin position="60"/>
        <end position="78"/>
    </location>
</feature>
<evidence type="ECO:0000256" key="8">
    <source>
        <dbReference type="SAM" id="Phobius"/>
    </source>
</evidence>
<name>A0A494XJ95_9BURK</name>
<feature type="compositionally biased region" description="Basic and acidic residues" evidence="7">
    <location>
        <begin position="172"/>
        <end position="183"/>
    </location>
</feature>
<feature type="transmembrane region" description="Helical" evidence="8">
    <location>
        <begin position="30"/>
        <end position="54"/>
    </location>
</feature>
<keyword evidence="5" id="KW-0406">Ion transport</keyword>
<evidence type="ECO:0000259" key="9">
    <source>
        <dbReference type="Pfam" id="PF01545"/>
    </source>
</evidence>
<dbReference type="InterPro" id="IPR045316">
    <property type="entry name" value="Msc2-like"/>
</dbReference>
<dbReference type="Pfam" id="PF01545">
    <property type="entry name" value="Cation_efflux"/>
    <property type="match status" value="1"/>
</dbReference>
<reference evidence="10 11" key="1">
    <citation type="submission" date="2018-10" db="EMBL/GenBank/DDBJ databases">
        <title>Paraburkholderia sp. 7MK8-2, isolated from soil.</title>
        <authorList>
            <person name="Gao Z.-H."/>
            <person name="Qiu L.-H."/>
        </authorList>
    </citation>
    <scope>NUCLEOTIDE SEQUENCE [LARGE SCALE GENOMIC DNA]</scope>
    <source>
        <strain evidence="10 11">7MK8-2</strain>
    </source>
</reference>
<dbReference type="PANTHER" id="PTHR45755:SF4">
    <property type="entry name" value="ZINC TRANSPORTER 7"/>
    <property type="match status" value="1"/>
</dbReference>
<feature type="transmembrane region" description="Helical" evidence="8">
    <location>
        <begin position="128"/>
        <end position="151"/>
    </location>
</feature>
<gene>
    <name evidence="10" type="ORF">D7S89_12685</name>
</gene>
<keyword evidence="11" id="KW-1185">Reference proteome</keyword>
<evidence type="ECO:0000256" key="3">
    <source>
        <dbReference type="ARBA" id="ARBA00022692"/>
    </source>
</evidence>
<dbReference type="GO" id="GO:0016020">
    <property type="term" value="C:membrane"/>
    <property type="evidence" value="ECO:0007669"/>
    <property type="project" value="UniProtKB-SubCell"/>
</dbReference>